<comment type="caution">
    <text evidence="1">The sequence shown here is derived from an EMBL/GenBank/DDBJ whole genome shotgun (WGS) entry which is preliminary data.</text>
</comment>
<reference evidence="1 2" key="1">
    <citation type="submission" date="2015-01" db="EMBL/GenBank/DDBJ databases">
        <title>Evolution of Trichinella species and genotypes.</title>
        <authorList>
            <person name="Korhonen P.K."/>
            <person name="Edoardo P."/>
            <person name="Giuseppe L.R."/>
            <person name="Gasser R.B."/>
        </authorList>
    </citation>
    <scope>NUCLEOTIDE SEQUENCE [LARGE SCALE GENOMIC DNA]</scope>
    <source>
        <strain evidence="1">ISS120</strain>
    </source>
</reference>
<organism evidence="1 2">
    <name type="scientific">Trichinella britovi</name>
    <name type="common">Parasitic roundworm</name>
    <dbReference type="NCBI Taxonomy" id="45882"/>
    <lineage>
        <taxon>Eukaryota</taxon>
        <taxon>Metazoa</taxon>
        <taxon>Ecdysozoa</taxon>
        <taxon>Nematoda</taxon>
        <taxon>Enoplea</taxon>
        <taxon>Dorylaimia</taxon>
        <taxon>Trichinellida</taxon>
        <taxon>Trichinellidae</taxon>
        <taxon>Trichinella</taxon>
    </lineage>
</organism>
<keyword evidence="2" id="KW-1185">Reference proteome</keyword>
<dbReference type="Proteomes" id="UP000054653">
    <property type="component" value="Unassembled WGS sequence"/>
</dbReference>
<dbReference type="EMBL" id="JYDI01000025">
    <property type="protein sequence ID" value="KRY58027.1"/>
    <property type="molecule type" value="Genomic_DNA"/>
</dbReference>
<name>A0A0V1D9C9_TRIBR</name>
<dbReference type="OrthoDB" id="5912427at2759"/>
<accession>A0A0V1D9C9</accession>
<evidence type="ECO:0000313" key="2">
    <source>
        <dbReference type="Proteomes" id="UP000054653"/>
    </source>
</evidence>
<dbReference type="AlphaFoldDB" id="A0A0V1D9C9"/>
<gene>
    <name evidence="1" type="ORF">T03_4989</name>
</gene>
<protein>
    <submittedName>
        <fullName evidence="1">Uncharacterized protein</fullName>
    </submittedName>
</protein>
<sequence length="98" mass="11297">MKCNSQHVSQLLFPQLLPNQKLIMNFEAGSDRCGLRLCIAMIYQRALNTSQRCLLRRLCYACMQIFFAPGGKAFLGICFRLSYLLLIHLRICNTFTTM</sequence>
<proteinExistence type="predicted"/>
<evidence type="ECO:0000313" key="1">
    <source>
        <dbReference type="EMBL" id="KRY58027.1"/>
    </source>
</evidence>